<gene>
    <name evidence="4" type="primary">fliW</name>
    <name evidence="5" type="ordered locus">LFE_2094</name>
</gene>
<dbReference type="EMBL" id="AP012342">
    <property type="protein sequence ID" value="BAM07767.1"/>
    <property type="molecule type" value="Genomic_DNA"/>
</dbReference>
<keyword evidence="6" id="KW-1185">Reference proteome</keyword>
<dbReference type="RefSeq" id="WP_014450250.1">
    <property type="nucleotide sequence ID" value="NC_017094.1"/>
</dbReference>
<dbReference type="Proteomes" id="UP000007382">
    <property type="component" value="Chromosome"/>
</dbReference>
<dbReference type="SUPFAM" id="SSF141457">
    <property type="entry name" value="BH3618-like"/>
    <property type="match status" value="1"/>
</dbReference>
<dbReference type="AlphaFoldDB" id="I0IR68"/>
<reference evidence="5 6" key="1">
    <citation type="journal article" date="2012" name="J. Bacteriol.">
        <title>Complete Genome Sequence of Leptospirillum ferrooxidans Strain C2-3, Isolated from a Fresh Volcanic Ash Deposit on the Island of Miyake, Japan.</title>
        <authorList>
            <person name="Fujimura R."/>
            <person name="Sato Y."/>
            <person name="Nishizawa T."/>
            <person name="Oshima K."/>
            <person name="Kim S.-W."/>
            <person name="Hattori M."/>
            <person name="Kamijo T."/>
            <person name="Ohta H."/>
        </authorList>
    </citation>
    <scope>NUCLEOTIDE SEQUENCE [LARGE SCALE GENOMIC DNA]</scope>
    <source>
        <strain evidence="5 6">C2-3</strain>
    </source>
</reference>
<evidence type="ECO:0000313" key="5">
    <source>
        <dbReference type="EMBL" id="BAM07767.1"/>
    </source>
</evidence>
<keyword evidence="3 4" id="KW-0810">Translation regulation</keyword>
<name>I0IR68_LEPFC</name>
<dbReference type="Gene3D" id="2.30.290.10">
    <property type="entry name" value="BH3618-like"/>
    <property type="match status" value="1"/>
</dbReference>
<dbReference type="PANTHER" id="PTHR39190:SF1">
    <property type="entry name" value="FLAGELLAR ASSEMBLY FACTOR FLIW"/>
    <property type="match status" value="1"/>
</dbReference>
<evidence type="ECO:0000256" key="4">
    <source>
        <dbReference type="HAMAP-Rule" id="MF_01185"/>
    </source>
</evidence>
<evidence type="ECO:0000256" key="3">
    <source>
        <dbReference type="ARBA" id="ARBA00022845"/>
    </source>
</evidence>
<dbReference type="HOGENOM" id="CLU_112356_0_2_0"/>
<dbReference type="PANTHER" id="PTHR39190">
    <property type="entry name" value="FLAGELLAR ASSEMBLY FACTOR FLIW"/>
    <property type="match status" value="1"/>
</dbReference>
<comment type="subunit">
    <text evidence="4">Interacts with translational regulator CsrA and flagellin(s).</text>
</comment>
<reference evidence="6" key="2">
    <citation type="submission" date="2012-03" db="EMBL/GenBank/DDBJ databases">
        <title>The complete genome sequence of the pioneer microbe on fresh volcanic deposit, Leptospirillum ferrooxidans strain C2-3.</title>
        <authorList>
            <person name="Fujimura R."/>
            <person name="Sato Y."/>
            <person name="Nishizawa T."/>
            <person name="Nanba K."/>
            <person name="Oshima K."/>
            <person name="Hattori M."/>
            <person name="Kamijo T."/>
            <person name="Ohta H."/>
        </authorList>
    </citation>
    <scope>NUCLEOTIDE SEQUENCE [LARGE SCALE GENOMIC DNA]</scope>
    <source>
        <strain evidence="6">C2-3</strain>
    </source>
</reference>
<dbReference type="eggNOG" id="COG1699">
    <property type="taxonomic scope" value="Bacteria"/>
</dbReference>
<keyword evidence="2 4" id="KW-1005">Bacterial flagellum biogenesis</keyword>
<dbReference type="PATRIC" id="fig|1162668.3.peg.2481"/>
<dbReference type="Pfam" id="PF02623">
    <property type="entry name" value="FliW"/>
    <property type="match status" value="1"/>
</dbReference>
<keyword evidence="4" id="KW-0143">Chaperone</keyword>
<dbReference type="GO" id="GO:0006417">
    <property type="term" value="P:regulation of translation"/>
    <property type="evidence" value="ECO:0007669"/>
    <property type="project" value="UniProtKB-KW"/>
</dbReference>
<protein>
    <recommendedName>
        <fullName evidence="4">Flagellar assembly factor FliW</fullName>
    </recommendedName>
</protein>
<evidence type="ECO:0000256" key="1">
    <source>
        <dbReference type="ARBA" id="ARBA00022490"/>
    </source>
</evidence>
<keyword evidence="1 4" id="KW-0963">Cytoplasm</keyword>
<organism evidence="5 6">
    <name type="scientific">Leptospirillum ferrooxidans (strain C2-3)</name>
    <dbReference type="NCBI Taxonomy" id="1162668"/>
    <lineage>
        <taxon>Bacteria</taxon>
        <taxon>Pseudomonadati</taxon>
        <taxon>Nitrospirota</taxon>
        <taxon>Nitrospiria</taxon>
        <taxon>Nitrospirales</taxon>
        <taxon>Nitrospiraceae</taxon>
        <taxon>Leptospirillum</taxon>
    </lineage>
</organism>
<dbReference type="STRING" id="1162668.LFE_2094"/>
<comment type="function">
    <text evidence="4">Acts as an anti-CsrA protein, binds CsrA and prevents it from repressing translation of its target genes, one of which is flagellin. Binds to flagellin and participates in the assembly of the flagellum.</text>
</comment>
<evidence type="ECO:0000256" key="2">
    <source>
        <dbReference type="ARBA" id="ARBA00022795"/>
    </source>
</evidence>
<dbReference type="GO" id="GO:0044780">
    <property type="term" value="P:bacterial-type flagellum assembly"/>
    <property type="evidence" value="ECO:0007669"/>
    <property type="project" value="UniProtKB-UniRule"/>
</dbReference>
<accession>I0IR68</accession>
<comment type="subcellular location">
    <subcellularLocation>
        <location evidence="4">Cytoplasm</location>
    </subcellularLocation>
</comment>
<sequence>MTIETTRFGTIPLDPERVLTFPEGVLGFPGLTRYLLLETGENSLFYWLQSVEEPSLAFVVMDPSELVPDYASRVLAVMPDKAFLGSDLSLMVVVTIPGEHMEEMTANLQGPLVVLTGDRTGKQFVLFDDDGWLRFPLFKGEQEKSAGASGDS</sequence>
<dbReference type="InterPro" id="IPR003775">
    <property type="entry name" value="Flagellar_assembly_factor_FliW"/>
</dbReference>
<proteinExistence type="inferred from homology"/>
<comment type="similarity">
    <text evidence="4">Belongs to the FliW family.</text>
</comment>
<dbReference type="HAMAP" id="MF_01185">
    <property type="entry name" value="FliW"/>
    <property type="match status" value="1"/>
</dbReference>
<dbReference type="KEGG" id="lfc:LFE_2094"/>
<evidence type="ECO:0000313" key="6">
    <source>
        <dbReference type="Proteomes" id="UP000007382"/>
    </source>
</evidence>
<dbReference type="GO" id="GO:0005737">
    <property type="term" value="C:cytoplasm"/>
    <property type="evidence" value="ECO:0007669"/>
    <property type="project" value="UniProtKB-SubCell"/>
</dbReference>
<dbReference type="OrthoDB" id="9801235at2"/>
<dbReference type="InterPro" id="IPR024046">
    <property type="entry name" value="Flagellar_assmbl_FliW_dom_sf"/>
</dbReference>